<evidence type="ECO:0000313" key="2">
    <source>
        <dbReference type="EMBL" id="KAK8522918.1"/>
    </source>
</evidence>
<dbReference type="EMBL" id="JBBPBM010000045">
    <property type="protein sequence ID" value="KAK8522918.1"/>
    <property type="molecule type" value="Genomic_DNA"/>
</dbReference>
<gene>
    <name evidence="2" type="ORF">V6N12_056611</name>
</gene>
<keyword evidence="3" id="KW-1185">Reference proteome</keyword>
<evidence type="ECO:0000313" key="3">
    <source>
        <dbReference type="Proteomes" id="UP001472677"/>
    </source>
</evidence>
<proteinExistence type="predicted"/>
<dbReference type="Proteomes" id="UP001472677">
    <property type="component" value="Unassembled WGS sequence"/>
</dbReference>
<evidence type="ECO:0000256" key="1">
    <source>
        <dbReference type="SAM" id="MobiDB-lite"/>
    </source>
</evidence>
<feature type="region of interest" description="Disordered" evidence="1">
    <location>
        <begin position="33"/>
        <end position="63"/>
    </location>
</feature>
<sequence>MASKEDIPIAIVISKIATLDKNHSLKEIRFDHSHLKDSPTPPIFPTQMMMTPRGDPTQEHSKDDPDYWCDLCYPEAEAKMIEKFDAEGKSILYFRERVAAHGMKIVPMNNV</sequence>
<organism evidence="2 3">
    <name type="scientific">Hibiscus sabdariffa</name>
    <name type="common">roselle</name>
    <dbReference type="NCBI Taxonomy" id="183260"/>
    <lineage>
        <taxon>Eukaryota</taxon>
        <taxon>Viridiplantae</taxon>
        <taxon>Streptophyta</taxon>
        <taxon>Embryophyta</taxon>
        <taxon>Tracheophyta</taxon>
        <taxon>Spermatophyta</taxon>
        <taxon>Magnoliopsida</taxon>
        <taxon>eudicotyledons</taxon>
        <taxon>Gunneridae</taxon>
        <taxon>Pentapetalae</taxon>
        <taxon>rosids</taxon>
        <taxon>malvids</taxon>
        <taxon>Malvales</taxon>
        <taxon>Malvaceae</taxon>
        <taxon>Malvoideae</taxon>
        <taxon>Hibiscus</taxon>
    </lineage>
</organism>
<name>A0ABR2CT08_9ROSI</name>
<protein>
    <submittedName>
        <fullName evidence="2">Uncharacterized protein</fullName>
    </submittedName>
</protein>
<accession>A0ABR2CT08</accession>
<reference evidence="2 3" key="1">
    <citation type="journal article" date="2024" name="G3 (Bethesda)">
        <title>Genome assembly of Hibiscus sabdariffa L. provides insights into metabolisms of medicinal natural products.</title>
        <authorList>
            <person name="Kim T."/>
        </authorList>
    </citation>
    <scope>NUCLEOTIDE SEQUENCE [LARGE SCALE GENOMIC DNA]</scope>
    <source>
        <strain evidence="2">TK-2024</strain>
        <tissue evidence="2">Old leaves</tissue>
    </source>
</reference>
<comment type="caution">
    <text evidence="2">The sequence shown here is derived from an EMBL/GenBank/DDBJ whole genome shotgun (WGS) entry which is preliminary data.</text>
</comment>